<feature type="transmembrane region" description="Helical" evidence="1">
    <location>
        <begin position="22"/>
        <end position="40"/>
    </location>
</feature>
<proteinExistence type="predicted"/>
<feature type="transmembrane region" description="Helical" evidence="1">
    <location>
        <begin position="242"/>
        <end position="262"/>
    </location>
</feature>
<protein>
    <recommendedName>
        <fullName evidence="4">PQ loop repeat family protein</fullName>
    </recommendedName>
</protein>
<keyword evidence="1" id="KW-0472">Membrane</keyword>
<evidence type="ECO:0000313" key="2">
    <source>
        <dbReference type="EMBL" id="KAK8852718.1"/>
    </source>
</evidence>
<dbReference type="EMBL" id="JAPFFF010000023">
    <property type="protein sequence ID" value="KAK8852718.1"/>
    <property type="molecule type" value="Genomic_DNA"/>
</dbReference>
<feature type="transmembrane region" description="Helical" evidence="1">
    <location>
        <begin position="183"/>
        <end position="202"/>
    </location>
</feature>
<feature type="transmembrane region" description="Helical" evidence="1">
    <location>
        <begin position="82"/>
        <end position="105"/>
    </location>
</feature>
<gene>
    <name evidence="2" type="ORF">M9Y10_017707</name>
</gene>
<keyword evidence="1" id="KW-0812">Transmembrane</keyword>
<dbReference type="Proteomes" id="UP001470230">
    <property type="component" value="Unassembled WGS sequence"/>
</dbReference>
<dbReference type="PANTHER" id="PTHR14856:SF9">
    <property type="entry name" value="PQ-LOOP REPEAT-CONTAINING PROTEIN 1"/>
    <property type="match status" value="1"/>
</dbReference>
<accession>A0ABR2HUL3</accession>
<keyword evidence="3" id="KW-1185">Reference proteome</keyword>
<evidence type="ECO:0000256" key="1">
    <source>
        <dbReference type="SAM" id="Phobius"/>
    </source>
</evidence>
<organism evidence="2 3">
    <name type="scientific">Tritrichomonas musculus</name>
    <dbReference type="NCBI Taxonomy" id="1915356"/>
    <lineage>
        <taxon>Eukaryota</taxon>
        <taxon>Metamonada</taxon>
        <taxon>Parabasalia</taxon>
        <taxon>Tritrichomonadida</taxon>
        <taxon>Tritrichomonadidae</taxon>
        <taxon>Tritrichomonas</taxon>
    </lineage>
</organism>
<feature type="transmembrane region" description="Helical" evidence="1">
    <location>
        <begin position="214"/>
        <end position="236"/>
    </location>
</feature>
<dbReference type="PANTHER" id="PTHR14856">
    <property type="entry name" value="PQ-LOOP REPEAT-CONTAINING PROTEIN 1-LIKE PROTEIN"/>
    <property type="match status" value="1"/>
</dbReference>
<keyword evidence="1" id="KW-1133">Transmembrane helix</keyword>
<dbReference type="InterPro" id="IPR052241">
    <property type="entry name" value="SLC66/Scramblase_ANY1"/>
</dbReference>
<name>A0ABR2HUL3_9EUKA</name>
<evidence type="ECO:0000313" key="3">
    <source>
        <dbReference type="Proteomes" id="UP001470230"/>
    </source>
</evidence>
<reference evidence="2 3" key="1">
    <citation type="submission" date="2024-04" db="EMBL/GenBank/DDBJ databases">
        <title>Tritrichomonas musculus Genome.</title>
        <authorList>
            <person name="Alves-Ferreira E."/>
            <person name="Grigg M."/>
            <person name="Lorenzi H."/>
            <person name="Galac M."/>
        </authorList>
    </citation>
    <scope>NUCLEOTIDE SEQUENCE [LARGE SCALE GENOMIC DNA]</scope>
    <source>
        <strain evidence="2 3">EAF2021</strain>
    </source>
</reference>
<feature type="transmembrane region" description="Helical" evidence="1">
    <location>
        <begin position="52"/>
        <end position="76"/>
    </location>
</feature>
<feature type="transmembrane region" description="Helical" evidence="1">
    <location>
        <begin position="152"/>
        <end position="177"/>
    </location>
</feature>
<sequence length="285" mass="32875">MSFPLYSLNVASVEVFHYFPNLPNYIITTIAIFGPTIGYIDQLNRMIKTCLIDGFSLDIALIMLFTNTLRFFYWSFEPYEVYLLGQSIALFVIQLILSLFSFIFAGSGTFSTKEKDGFSYIVRYFQDFPTKIQNYSFQKLSYYINIFQCQNLIDYCISLVLYLILIFLSFAFLIFFYGLKRAYYTFLLTANLVDPIVSLPLYHRVVTLHKIQGVSVILIVQTIAGDILKLVLFIVGNSGWTFVLGAMIQTCLDLTTSASFFIQRRSMESDELEINNYDSNENLDI</sequence>
<evidence type="ECO:0008006" key="4">
    <source>
        <dbReference type="Google" id="ProtNLM"/>
    </source>
</evidence>
<comment type="caution">
    <text evidence="2">The sequence shown here is derived from an EMBL/GenBank/DDBJ whole genome shotgun (WGS) entry which is preliminary data.</text>
</comment>